<accession>A0A1A9Z5U3</accession>
<dbReference type="EnsemblMetazoa" id="GPAI004765-RA">
    <property type="protein sequence ID" value="GPAI004765-PA"/>
    <property type="gene ID" value="GPAI004765"/>
</dbReference>
<protein>
    <recommendedName>
        <fullName evidence="4">HIT domain-containing protein</fullName>
    </recommendedName>
</protein>
<dbReference type="Gene3D" id="3.30.428.10">
    <property type="entry name" value="HIT-like"/>
    <property type="match status" value="1"/>
</dbReference>
<name>A0A1A9Z5U3_GLOPL</name>
<evidence type="ECO:0000313" key="6">
    <source>
        <dbReference type="Proteomes" id="UP000092445"/>
    </source>
</evidence>
<feature type="short sequence motif" description="Histidine triad motif" evidence="2 3">
    <location>
        <begin position="138"/>
        <end position="142"/>
    </location>
</feature>
<evidence type="ECO:0000256" key="2">
    <source>
        <dbReference type="PIRSR" id="PIRSR601310-3"/>
    </source>
</evidence>
<dbReference type="PROSITE" id="PS51084">
    <property type="entry name" value="HIT_2"/>
    <property type="match status" value="1"/>
</dbReference>
<proteinExistence type="predicted"/>
<dbReference type="PRINTS" id="PR00332">
    <property type="entry name" value="HISTRIAD"/>
</dbReference>
<dbReference type="Proteomes" id="UP000092445">
    <property type="component" value="Unassembled WGS sequence"/>
</dbReference>
<evidence type="ECO:0000256" key="3">
    <source>
        <dbReference type="PROSITE-ProRule" id="PRU00464"/>
    </source>
</evidence>
<dbReference type="InterPro" id="IPR011146">
    <property type="entry name" value="HIT-like"/>
</dbReference>
<evidence type="ECO:0000259" key="4">
    <source>
        <dbReference type="PROSITE" id="PS51084"/>
    </source>
</evidence>
<dbReference type="InterPro" id="IPR019808">
    <property type="entry name" value="Histidine_triad_CS"/>
</dbReference>
<feature type="domain" description="HIT" evidence="4">
    <location>
        <begin position="46"/>
        <end position="154"/>
    </location>
</feature>
<evidence type="ECO:0000256" key="1">
    <source>
        <dbReference type="PIRSR" id="PIRSR601310-1"/>
    </source>
</evidence>
<dbReference type="VEuPathDB" id="VectorBase:GPAI004765"/>
<dbReference type="GO" id="GO:0003824">
    <property type="term" value="F:catalytic activity"/>
    <property type="evidence" value="ECO:0007669"/>
    <property type="project" value="InterPro"/>
</dbReference>
<dbReference type="PROSITE" id="PS00892">
    <property type="entry name" value="HIT_1"/>
    <property type="match status" value="1"/>
</dbReference>
<dbReference type="STRING" id="7398.A0A1A9Z5U3"/>
<dbReference type="InterPro" id="IPR036265">
    <property type="entry name" value="HIT-like_sf"/>
</dbReference>
<dbReference type="PANTHER" id="PTHR23089">
    <property type="entry name" value="HISTIDINE TRIAD HIT PROTEIN"/>
    <property type="match status" value="1"/>
</dbReference>
<dbReference type="Pfam" id="PF01230">
    <property type="entry name" value="HIT"/>
    <property type="match status" value="1"/>
</dbReference>
<sequence length="154" mass="17170">MKLLTLLSRRLIAYNKGFDTISRIQKVGMAGEVDKAQKAGPVGDTIFGKILRKEIPCEFIHEDDKCVAFHDISPQAPTHFLVIPRKPITMLSDVEDNDEDLLGHLMLIGSRVAKKLGLDNGYRVVINNGKDGAQSVYHLHVHFLGGRQMKWPPG</sequence>
<feature type="active site" description="Tele-AMP-histidine intermediate" evidence="1">
    <location>
        <position position="140"/>
    </location>
</feature>
<dbReference type="InterPro" id="IPR001310">
    <property type="entry name" value="Histidine_triad_HIT"/>
</dbReference>
<dbReference type="SUPFAM" id="SSF54197">
    <property type="entry name" value="HIT-like"/>
    <property type="match status" value="1"/>
</dbReference>
<evidence type="ECO:0000313" key="5">
    <source>
        <dbReference type="EnsemblMetazoa" id="GPAI004765-PA"/>
    </source>
</evidence>
<keyword evidence="6" id="KW-1185">Reference proteome</keyword>
<dbReference type="FunFam" id="3.30.428.10:FF:000005">
    <property type="entry name" value="Histidine triad nucleotide-binding protein 1"/>
    <property type="match status" value="1"/>
</dbReference>
<dbReference type="CDD" id="cd01276">
    <property type="entry name" value="PKCI_related"/>
    <property type="match status" value="1"/>
</dbReference>
<organism evidence="5 6">
    <name type="scientific">Glossina pallidipes</name>
    <name type="common">Tsetse fly</name>
    <dbReference type="NCBI Taxonomy" id="7398"/>
    <lineage>
        <taxon>Eukaryota</taxon>
        <taxon>Metazoa</taxon>
        <taxon>Ecdysozoa</taxon>
        <taxon>Arthropoda</taxon>
        <taxon>Hexapoda</taxon>
        <taxon>Insecta</taxon>
        <taxon>Pterygota</taxon>
        <taxon>Neoptera</taxon>
        <taxon>Endopterygota</taxon>
        <taxon>Diptera</taxon>
        <taxon>Brachycera</taxon>
        <taxon>Muscomorpha</taxon>
        <taxon>Hippoboscoidea</taxon>
        <taxon>Glossinidae</taxon>
        <taxon>Glossina</taxon>
    </lineage>
</organism>
<dbReference type="AlphaFoldDB" id="A0A1A9Z5U3"/>
<reference evidence="5" key="2">
    <citation type="submission" date="2020-05" db="UniProtKB">
        <authorList>
            <consortium name="EnsemblMetazoa"/>
        </authorList>
    </citation>
    <scope>IDENTIFICATION</scope>
    <source>
        <strain evidence="5">IAEA</strain>
    </source>
</reference>
<reference evidence="6" key="1">
    <citation type="submission" date="2014-03" db="EMBL/GenBank/DDBJ databases">
        <authorList>
            <person name="Aksoy S."/>
            <person name="Warren W."/>
            <person name="Wilson R.K."/>
        </authorList>
    </citation>
    <scope>NUCLEOTIDE SEQUENCE [LARGE SCALE GENOMIC DNA]</scope>
    <source>
        <strain evidence="6">IAEA</strain>
    </source>
</reference>